<accession>A0A0E9X1N9</accession>
<evidence type="ECO:0000313" key="1">
    <source>
        <dbReference type="EMBL" id="JAH95623.1"/>
    </source>
</evidence>
<reference evidence="1" key="2">
    <citation type="journal article" date="2015" name="Fish Shellfish Immunol.">
        <title>Early steps in the European eel (Anguilla anguilla)-Vibrio vulnificus interaction in the gills: Role of the RtxA13 toxin.</title>
        <authorList>
            <person name="Callol A."/>
            <person name="Pajuelo D."/>
            <person name="Ebbesson L."/>
            <person name="Teles M."/>
            <person name="MacKenzie S."/>
            <person name="Amaro C."/>
        </authorList>
    </citation>
    <scope>NUCLEOTIDE SEQUENCE</scope>
</reference>
<protein>
    <submittedName>
        <fullName evidence="1">Uncharacterized protein</fullName>
    </submittedName>
</protein>
<reference evidence="1" key="1">
    <citation type="submission" date="2014-11" db="EMBL/GenBank/DDBJ databases">
        <authorList>
            <person name="Amaro Gonzalez C."/>
        </authorList>
    </citation>
    <scope>NUCLEOTIDE SEQUENCE</scope>
</reference>
<sequence>MGNTCHVWAVTKPLYLSTVQCHISSIEAIFQSIHKWQKLTLKTALILSFVQTNFHTHNKNNNNKNIKVLSKRNPFHYVQNTTFHTENVSSHICSFYTSLPEPKKEIELFFLNVSEQD</sequence>
<dbReference type="EMBL" id="GBXM01012954">
    <property type="protein sequence ID" value="JAH95623.1"/>
    <property type="molecule type" value="Transcribed_RNA"/>
</dbReference>
<proteinExistence type="predicted"/>
<organism evidence="1">
    <name type="scientific">Anguilla anguilla</name>
    <name type="common">European freshwater eel</name>
    <name type="synonym">Muraena anguilla</name>
    <dbReference type="NCBI Taxonomy" id="7936"/>
    <lineage>
        <taxon>Eukaryota</taxon>
        <taxon>Metazoa</taxon>
        <taxon>Chordata</taxon>
        <taxon>Craniata</taxon>
        <taxon>Vertebrata</taxon>
        <taxon>Euteleostomi</taxon>
        <taxon>Actinopterygii</taxon>
        <taxon>Neopterygii</taxon>
        <taxon>Teleostei</taxon>
        <taxon>Anguilliformes</taxon>
        <taxon>Anguillidae</taxon>
        <taxon>Anguilla</taxon>
    </lineage>
</organism>
<dbReference type="AlphaFoldDB" id="A0A0E9X1N9"/>
<name>A0A0E9X1N9_ANGAN</name>